<organism evidence="2 3">
    <name type="scientific">Peteryoungia desertarenae</name>
    <dbReference type="NCBI Taxonomy" id="1813451"/>
    <lineage>
        <taxon>Bacteria</taxon>
        <taxon>Pseudomonadati</taxon>
        <taxon>Pseudomonadota</taxon>
        <taxon>Alphaproteobacteria</taxon>
        <taxon>Hyphomicrobiales</taxon>
        <taxon>Rhizobiaceae</taxon>
        <taxon>Peteryoungia</taxon>
    </lineage>
</organism>
<reference evidence="2 3" key="1">
    <citation type="submission" date="2020-06" db="EMBL/GenBank/DDBJ databases">
        <title>Genome sequence of Rhizobium sp strain ADMK78.</title>
        <authorList>
            <person name="Rahi P."/>
        </authorList>
    </citation>
    <scope>NUCLEOTIDE SEQUENCE [LARGE SCALE GENOMIC DNA]</scope>
    <source>
        <strain evidence="2 3">ADMK78</strain>
    </source>
</reference>
<dbReference type="EMBL" id="CP058350">
    <property type="protein sequence ID" value="QLF70054.1"/>
    <property type="molecule type" value="Genomic_DNA"/>
</dbReference>
<feature type="signal peptide" evidence="1">
    <location>
        <begin position="1"/>
        <end position="19"/>
    </location>
</feature>
<keyword evidence="3" id="KW-1185">Reference proteome</keyword>
<evidence type="ECO:0000313" key="3">
    <source>
        <dbReference type="Proteomes" id="UP000308530"/>
    </source>
</evidence>
<accession>A0ABX6QN90</accession>
<dbReference type="RefSeq" id="WP_138289078.1">
    <property type="nucleotide sequence ID" value="NZ_CP058350.1"/>
</dbReference>
<sequence length="96" mass="10490">MHRFASFLSASALVVIAFGADGTAALAERAASLDWNKYASLRFSERGPGLRVRAVLNNEETQHVPWHFALAYRYSDPTHHSVLAILGLTPHSADEG</sequence>
<evidence type="ECO:0000313" key="2">
    <source>
        <dbReference type="EMBL" id="QLF70054.1"/>
    </source>
</evidence>
<evidence type="ECO:0000256" key="1">
    <source>
        <dbReference type="SAM" id="SignalP"/>
    </source>
</evidence>
<feature type="chain" id="PRO_5045147600" evidence="1">
    <location>
        <begin position="20"/>
        <end position="96"/>
    </location>
</feature>
<name>A0ABX6QN90_9HYPH</name>
<proteinExistence type="predicted"/>
<dbReference type="Proteomes" id="UP000308530">
    <property type="component" value="Chromosome"/>
</dbReference>
<keyword evidence="1" id="KW-0732">Signal</keyword>
<gene>
    <name evidence="2" type="ORF">FE840_011170</name>
</gene>
<protein>
    <submittedName>
        <fullName evidence="2">Uncharacterized protein</fullName>
    </submittedName>
</protein>